<sequence>MLKPGFLVGDFLEAGSMAEAIELAMVELELIDLDEETPEAAENRRKALIAISTGVIRHLKANIEITVAVNRFGAGIPAAATVLSGAAGAVK</sequence>
<organism evidence="1 2">
    <name type="scientific">Pseudoxanthomonas suwonensis</name>
    <dbReference type="NCBI Taxonomy" id="314722"/>
    <lineage>
        <taxon>Bacteria</taxon>
        <taxon>Pseudomonadati</taxon>
        <taxon>Pseudomonadota</taxon>
        <taxon>Gammaproteobacteria</taxon>
        <taxon>Lysobacterales</taxon>
        <taxon>Lysobacteraceae</taxon>
        <taxon>Pseudoxanthomonas</taxon>
    </lineage>
</organism>
<dbReference type="KEGG" id="psuw:WQ53_08475"/>
<dbReference type="EMBL" id="CP011144">
    <property type="protein sequence ID" value="AKC86786.1"/>
    <property type="molecule type" value="Genomic_DNA"/>
</dbReference>
<evidence type="ECO:0000313" key="1">
    <source>
        <dbReference type="EMBL" id="AKC86786.1"/>
    </source>
</evidence>
<reference evidence="1 2" key="1">
    <citation type="journal article" date="2015" name="Genome Announc.">
        <title>Complete Genome Sequence of Pseudoxanthomonas suwonensis Strain J1, a Cellulose-Degrading Bacterium Isolated from Leaf- and Wood-Enriched Soil.</title>
        <authorList>
            <person name="Hou L."/>
            <person name="Jiang J."/>
            <person name="Xu Z."/>
            <person name="Zhou Y."/>
            <person name="Leung F.C."/>
        </authorList>
    </citation>
    <scope>NUCLEOTIDE SEQUENCE [LARGE SCALE GENOMIC DNA]</scope>
    <source>
        <strain evidence="1 2">J1</strain>
    </source>
</reference>
<dbReference type="RefSeq" id="WP_052631762.1">
    <property type="nucleotide sequence ID" value="NZ_CP011144.1"/>
</dbReference>
<gene>
    <name evidence="1" type="ORF">WQ53_08475</name>
</gene>
<keyword evidence="2" id="KW-1185">Reference proteome</keyword>
<dbReference type="PATRIC" id="fig|314722.6.peg.1823"/>
<proteinExistence type="predicted"/>
<name>A0A0E3UN09_9GAMM</name>
<accession>A0A0E3UN09</accession>
<evidence type="ECO:0000313" key="2">
    <source>
        <dbReference type="Proteomes" id="UP000033067"/>
    </source>
</evidence>
<dbReference type="AlphaFoldDB" id="A0A0E3UN09"/>
<protein>
    <submittedName>
        <fullName evidence="1">Uncharacterized protein</fullName>
    </submittedName>
</protein>
<dbReference type="Proteomes" id="UP000033067">
    <property type="component" value="Chromosome"/>
</dbReference>